<name>A0A8T0FGB6_ARGBR</name>
<dbReference type="Proteomes" id="UP000807504">
    <property type="component" value="Unassembled WGS sequence"/>
</dbReference>
<comment type="caution">
    <text evidence="2">The sequence shown here is derived from an EMBL/GenBank/DDBJ whole genome shotgun (WGS) entry which is preliminary data.</text>
</comment>
<feature type="compositionally biased region" description="Basic and acidic residues" evidence="1">
    <location>
        <begin position="446"/>
        <end position="471"/>
    </location>
</feature>
<organism evidence="2 3">
    <name type="scientific">Argiope bruennichi</name>
    <name type="common">Wasp spider</name>
    <name type="synonym">Aranea bruennichi</name>
    <dbReference type="NCBI Taxonomy" id="94029"/>
    <lineage>
        <taxon>Eukaryota</taxon>
        <taxon>Metazoa</taxon>
        <taxon>Ecdysozoa</taxon>
        <taxon>Arthropoda</taxon>
        <taxon>Chelicerata</taxon>
        <taxon>Arachnida</taxon>
        <taxon>Araneae</taxon>
        <taxon>Araneomorphae</taxon>
        <taxon>Entelegynae</taxon>
        <taxon>Araneoidea</taxon>
        <taxon>Araneidae</taxon>
        <taxon>Argiope</taxon>
    </lineage>
</organism>
<sequence length="620" mass="66351">MVTHTIHPTMDTVMVAITDMATLATAAFGYGVGGYSYAPTSYYSGGAAISKYISPAVTSYAAPAAAISYAAPAVSTVAAAPAVSYVKPAVSYAAAPAVSYVKPAVTYAAAPAVSYVSRPATTYAAAPAVSYVSRPAATYAAAPAVSYVSRPAATYVAAAPRIQKYVAPAVTSYAAAPAVSYVKPAVATVAAAPTTYVAAAPRYEKYVAPSRNHRCRRCPSYFLRNCSSLSIHFWSSFLCCPRLQLLFWSLPLLHLFLPLHLEPLQLRILRKLRILPIFSLQLRLQEMKSEVMLGCFSIHSKMLPLVKGGPYISFTMGSTRKDQSGITSSERGSTFNLNRNKAHASAGSDQGKSAGFPDFPKPGTDAATGSSGFNAGPSNVKPGVEYADDKPGDSTISNEKPSDSSFFDATKSSENENSDYDSLNPDSQDKSSFDSDSFFDETESSDTDRSSFEMTKPDSKDRKSFDSEKSTEFNGAGFESVKPIDKPGSSRFEIGKVDVVNQKREFSSRPGIKQPFLGAHKSPSSTDKQFLAGTPKIKFVMGRQASGGLTDSLAIPYPKRTFHSTLRDRIFYLSEGGEGPAYDYSSVYGPSASLLYDGGDAAFFLDGAEPEEEVFAFKKK</sequence>
<proteinExistence type="predicted"/>
<accession>A0A8T0FGB6</accession>
<protein>
    <submittedName>
        <fullName evidence="2">Uncharacterized protein</fullName>
    </submittedName>
</protein>
<dbReference type="AlphaFoldDB" id="A0A8T0FGB6"/>
<gene>
    <name evidence="2" type="ORF">HNY73_006532</name>
</gene>
<feature type="compositionally biased region" description="Polar residues" evidence="1">
    <location>
        <begin position="394"/>
        <end position="412"/>
    </location>
</feature>
<evidence type="ECO:0000256" key="1">
    <source>
        <dbReference type="SAM" id="MobiDB-lite"/>
    </source>
</evidence>
<reference evidence="2" key="2">
    <citation type="submission" date="2020-06" db="EMBL/GenBank/DDBJ databases">
        <authorList>
            <person name="Sheffer M."/>
        </authorList>
    </citation>
    <scope>NUCLEOTIDE SEQUENCE</scope>
</reference>
<evidence type="ECO:0000313" key="2">
    <source>
        <dbReference type="EMBL" id="KAF8788499.1"/>
    </source>
</evidence>
<feature type="region of interest" description="Disordered" evidence="1">
    <location>
        <begin position="341"/>
        <end position="491"/>
    </location>
</feature>
<reference evidence="2" key="1">
    <citation type="journal article" date="2020" name="bioRxiv">
        <title>Chromosome-level reference genome of the European wasp spider Argiope bruennichi: a resource for studies on range expansion and evolutionary adaptation.</title>
        <authorList>
            <person name="Sheffer M.M."/>
            <person name="Hoppe A."/>
            <person name="Krehenwinkel H."/>
            <person name="Uhl G."/>
            <person name="Kuss A.W."/>
            <person name="Jensen L."/>
            <person name="Jensen C."/>
            <person name="Gillespie R.G."/>
            <person name="Hoff K.J."/>
            <person name="Prost S."/>
        </authorList>
    </citation>
    <scope>NUCLEOTIDE SEQUENCE</scope>
</reference>
<evidence type="ECO:0000313" key="3">
    <source>
        <dbReference type="Proteomes" id="UP000807504"/>
    </source>
</evidence>
<dbReference type="EMBL" id="JABXBU010000012">
    <property type="protein sequence ID" value="KAF8788499.1"/>
    <property type="molecule type" value="Genomic_DNA"/>
</dbReference>
<keyword evidence="3" id="KW-1185">Reference proteome</keyword>
<feature type="compositionally biased region" description="Polar residues" evidence="1">
    <location>
        <begin position="367"/>
        <end position="377"/>
    </location>
</feature>